<feature type="domain" description="PAC" evidence="8">
    <location>
        <begin position="234"/>
        <end position="286"/>
    </location>
</feature>
<dbReference type="RefSeq" id="WP_254165619.1">
    <property type="nucleotide sequence ID" value="NZ_JAHESF010000018.1"/>
</dbReference>
<keyword evidence="4" id="KW-0808">Transferase</keyword>
<evidence type="ECO:0000256" key="2">
    <source>
        <dbReference type="ARBA" id="ARBA00012438"/>
    </source>
</evidence>
<dbReference type="PROSITE" id="PS50112">
    <property type="entry name" value="PAS"/>
    <property type="match status" value="1"/>
</dbReference>
<dbReference type="CDD" id="cd00130">
    <property type="entry name" value="PAS"/>
    <property type="match status" value="2"/>
</dbReference>
<dbReference type="PANTHER" id="PTHR43304">
    <property type="entry name" value="PHYTOCHROME-LIKE PROTEIN CPH1"/>
    <property type="match status" value="1"/>
</dbReference>
<feature type="domain" description="PAC" evidence="8">
    <location>
        <begin position="104"/>
        <end position="156"/>
    </location>
</feature>
<dbReference type="SUPFAM" id="SSF47384">
    <property type="entry name" value="Homodimeric domain of signal transducing histidine kinase"/>
    <property type="match status" value="1"/>
</dbReference>
<dbReference type="Gene3D" id="3.30.565.10">
    <property type="entry name" value="Histidine kinase-like ATPase, C-terminal domain"/>
    <property type="match status" value="1"/>
</dbReference>
<evidence type="ECO:0000259" key="8">
    <source>
        <dbReference type="PROSITE" id="PS50113"/>
    </source>
</evidence>
<dbReference type="FunFam" id="3.30.565.10:FF:000006">
    <property type="entry name" value="Sensor histidine kinase WalK"/>
    <property type="match status" value="1"/>
</dbReference>
<dbReference type="Proteomes" id="UP001319200">
    <property type="component" value="Unassembled WGS sequence"/>
</dbReference>
<evidence type="ECO:0000313" key="10">
    <source>
        <dbReference type="Proteomes" id="UP001319200"/>
    </source>
</evidence>
<dbReference type="SMART" id="SM00086">
    <property type="entry name" value="PAC"/>
    <property type="match status" value="2"/>
</dbReference>
<dbReference type="InterPro" id="IPR005467">
    <property type="entry name" value="His_kinase_dom"/>
</dbReference>
<reference evidence="9 10" key="1">
    <citation type="submission" date="2021-05" db="EMBL/GenBank/DDBJ databases">
        <title>A Polyphasic approach of four new species of the genus Ohtaekwangia: Ohtaekwangia histidinii sp. nov., Ohtaekwangia cretensis sp. nov., Ohtaekwangia indiensis sp. nov., Ohtaekwangia reichenbachii sp. nov. from diverse environment.</title>
        <authorList>
            <person name="Octaviana S."/>
        </authorList>
    </citation>
    <scope>NUCLEOTIDE SEQUENCE [LARGE SCALE GENOMIC DNA]</scope>
    <source>
        <strain evidence="9 10">PWU4</strain>
    </source>
</reference>
<dbReference type="SUPFAM" id="SSF55874">
    <property type="entry name" value="ATPase domain of HSP90 chaperone/DNA topoisomerase II/histidine kinase"/>
    <property type="match status" value="1"/>
</dbReference>
<protein>
    <recommendedName>
        <fullName evidence="2">histidine kinase</fullName>
        <ecNumber evidence="2">2.7.13.3</ecNumber>
    </recommendedName>
</protein>
<feature type="domain" description="Histidine kinase" evidence="6">
    <location>
        <begin position="304"/>
        <end position="532"/>
    </location>
</feature>
<dbReference type="InterPro" id="IPR013655">
    <property type="entry name" value="PAS_fold_3"/>
</dbReference>
<dbReference type="Pfam" id="PF00512">
    <property type="entry name" value="HisKA"/>
    <property type="match status" value="1"/>
</dbReference>
<dbReference type="Gene3D" id="1.10.287.130">
    <property type="match status" value="1"/>
</dbReference>
<dbReference type="InterPro" id="IPR035965">
    <property type="entry name" value="PAS-like_dom_sf"/>
</dbReference>
<keyword evidence="10" id="KW-1185">Reference proteome</keyword>
<dbReference type="PRINTS" id="PR00344">
    <property type="entry name" value="BCTRLSENSOR"/>
</dbReference>
<dbReference type="Pfam" id="PF08447">
    <property type="entry name" value="PAS_3"/>
    <property type="match status" value="1"/>
</dbReference>
<evidence type="ECO:0000259" key="7">
    <source>
        <dbReference type="PROSITE" id="PS50112"/>
    </source>
</evidence>
<dbReference type="Gene3D" id="3.30.450.20">
    <property type="entry name" value="PAS domain"/>
    <property type="match status" value="2"/>
</dbReference>
<dbReference type="AlphaFoldDB" id="A0AAP2GK92"/>
<evidence type="ECO:0000256" key="3">
    <source>
        <dbReference type="ARBA" id="ARBA00022553"/>
    </source>
</evidence>
<evidence type="ECO:0000259" key="6">
    <source>
        <dbReference type="PROSITE" id="PS50109"/>
    </source>
</evidence>
<evidence type="ECO:0000256" key="4">
    <source>
        <dbReference type="ARBA" id="ARBA00022679"/>
    </source>
</evidence>
<dbReference type="EMBL" id="JAHESF010000018">
    <property type="protein sequence ID" value="MBT1698799.1"/>
    <property type="molecule type" value="Genomic_DNA"/>
</dbReference>
<feature type="domain" description="PAS" evidence="7">
    <location>
        <begin position="25"/>
        <end position="98"/>
    </location>
</feature>
<dbReference type="InterPro" id="IPR004358">
    <property type="entry name" value="Sig_transdc_His_kin-like_C"/>
</dbReference>
<dbReference type="InterPro" id="IPR003594">
    <property type="entry name" value="HATPase_dom"/>
</dbReference>
<accession>A0AAP2GK92</accession>
<evidence type="ECO:0000313" key="9">
    <source>
        <dbReference type="EMBL" id="MBT1698799.1"/>
    </source>
</evidence>
<dbReference type="InterPro" id="IPR001610">
    <property type="entry name" value="PAC"/>
</dbReference>
<dbReference type="InterPro" id="IPR036890">
    <property type="entry name" value="HATPase_C_sf"/>
</dbReference>
<dbReference type="Pfam" id="PF13426">
    <property type="entry name" value="PAS_9"/>
    <property type="match status" value="1"/>
</dbReference>
<gene>
    <name evidence="9" type="ORF">KK083_18040</name>
</gene>
<keyword evidence="5" id="KW-0418">Kinase</keyword>
<sequence length="533" mass="60691">MRGQYMSVKIDFLRSFFESGKYADDKSLTGQIADLFPAIIYTCDIESRKLDYMNLQFTEYFGYPDEVIRHTPNAIYNLVHPDDVNLVKHELDKLYADDPDVDACTYESRLCGRDGNCRHFKTNGYVVRDADGRAASLLFIAQDITETLRSRQEADSLKKLSVETEELLQFGTWTLEVPGDTMTWTPGLCLLLGYPKEEAGAPVSKSVYFDHIVNGYRDGLNEIISQAMLAESGFDYEYVVQTRNGVRKTVFTKGKVVMNDQGTVEKILGITRDITAIRNFEKEQERSIRELNRSNKELEEFAYVASHDLQEPLRKISMFSERLKLKLGNALDREGELFIERVMVASANMRLLIDDLLEFSRINRSSHNFNLLALQTVIDQAIADLELKIEETGSTIRVSGTLPKVEAVPSEMKQLFNNLLSNAIKFRKNNAPAMVDIICSKLAREEKKAWQLPAERTFYKIDIRDQGIGFDEEYADKIFLIFQRLHGKTEYPGSGIGLAICKKIVDNHNGIIFAHSEPEKGATFTVILPEKQF</sequence>
<evidence type="ECO:0000256" key="1">
    <source>
        <dbReference type="ARBA" id="ARBA00000085"/>
    </source>
</evidence>
<dbReference type="PROSITE" id="PS50113">
    <property type="entry name" value="PAC"/>
    <property type="match status" value="2"/>
</dbReference>
<dbReference type="Pfam" id="PF02518">
    <property type="entry name" value="HATPase_c"/>
    <property type="match status" value="1"/>
</dbReference>
<dbReference type="SMART" id="SM00387">
    <property type="entry name" value="HATPase_c"/>
    <property type="match status" value="1"/>
</dbReference>
<comment type="caution">
    <text evidence="9">The sequence shown here is derived from an EMBL/GenBank/DDBJ whole genome shotgun (WGS) entry which is preliminary data.</text>
</comment>
<dbReference type="NCBIfam" id="TIGR00229">
    <property type="entry name" value="sensory_box"/>
    <property type="match status" value="1"/>
</dbReference>
<keyword evidence="3" id="KW-0597">Phosphoprotein</keyword>
<dbReference type="GO" id="GO:0000155">
    <property type="term" value="F:phosphorelay sensor kinase activity"/>
    <property type="evidence" value="ECO:0007669"/>
    <property type="project" value="InterPro"/>
</dbReference>
<comment type="catalytic activity">
    <reaction evidence="1">
        <text>ATP + protein L-histidine = ADP + protein N-phospho-L-histidine.</text>
        <dbReference type="EC" id="2.7.13.3"/>
    </reaction>
</comment>
<name>A0AAP2GK92_9BACT</name>
<proteinExistence type="predicted"/>
<dbReference type="CDD" id="cd00082">
    <property type="entry name" value="HisKA"/>
    <property type="match status" value="1"/>
</dbReference>
<dbReference type="InterPro" id="IPR000014">
    <property type="entry name" value="PAS"/>
</dbReference>
<dbReference type="PROSITE" id="PS50109">
    <property type="entry name" value="HIS_KIN"/>
    <property type="match status" value="1"/>
</dbReference>
<dbReference type="InterPro" id="IPR003661">
    <property type="entry name" value="HisK_dim/P_dom"/>
</dbReference>
<dbReference type="InterPro" id="IPR036097">
    <property type="entry name" value="HisK_dim/P_sf"/>
</dbReference>
<dbReference type="InterPro" id="IPR000700">
    <property type="entry name" value="PAS-assoc_C"/>
</dbReference>
<evidence type="ECO:0000256" key="5">
    <source>
        <dbReference type="ARBA" id="ARBA00022777"/>
    </source>
</evidence>
<dbReference type="PANTHER" id="PTHR43304:SF1">
    <property type="entry name" value="PAC DOMAIN-CONTAINING PROTEIN"/>
    <property type="match status" value="1"/>
</dbReference>
<dbReference type="EC" id="2.7.13.3" evidence="2"/>
<dbReference type="SMART" id="SM00388">
    <property type="entry name" value="HisKA"/>
    <property type="match status" value="1"/>
</dbReference>
<organism evidence="9 10">
    <name type="scientific">Chryseosolibacter histidini</name>
    <dbReference type="NCBI Taxonomy" id="2782349"/>
    <lineage>
        <taxon>Bacteria</taxon>
        <taxon>Pseudomonadati</taxon>
        <taxon>Bacteroidota</taxon>
        <taxon>Cytophagia</taxon>
        <taxon>Cytophagales</taxon>
        <taxon>Chryseotaleaceae</taxon>
        <taxon>Chryseosolibacter</taxon>
    </lineage>
</organism>
<dbReference type="SUPFAM" id="SSF55785">
    <property type="entry name" value="PYP-like sensor domain (PAS domain)"/>
    <property type="match status" value="2"/>
</dbReference>
<dbReference type="InterPro" id="IPR052162">
    <property type="entry name" value="Sensor_kinase/Photoreceptor"/>
</dbReference>